<protein>
    <submittedName>
        <fullName evidence="1">Uncharacterized protein</fullName>
    </submittedName>
</protein>
<sequence length="33" mass="3603">MWAPIIYLNESGPTEESYAIAHEIVTATPVLDA</sequence>
<accession>C7R2Y7</accession>
<evidence type="ECO:0000313" key="1">
    <source>
        <dbReference type="EMBL" id="ACV08609.1"/>
    </source>
</evidence>
<dbReference type="KEGG" id="jde:Jden_0953"/>
<gene>
    <name evidence="1" type="ordered locus">Jden_0953</name>
</gene>
<proteinExistence type="predicted"/>
<dbReference type="HOGENOM" id="CLU_3382313_0_0_11"/>
<name>C7R2Y7_JONDD</name>
<evidence type="ECO:0000313" key="2">
    <source>
        <dbReference type="Proteomes" id="UP000000628"/>
    </source>
</evidence>
<organism evidence="1 2">
    <name type="scientific">Jonesia denitrificans (strain ATCC 14870 / DSM 20603 / BCRC 15368 / CIP 55.134 / JCM 11481 / NBRC 15587 / NCTC 10816 / Prevot 55134)</name>
    <name type="common">Listeria denitrificans</name>
    <dbReference type="NCBI Taxonomy" id="471856"/>
    <lineage>
        <taxon>Bacteria</taxon>
        <taxon>Bacillati</taxon>
        <taxon>Actinomycetota</taxon>
        <taxon>Actinomycetes</taxon>
        <taxon>Micrococcales</taxon>
        <taxon>Jonesiaceae</taxon>
        <taxon>Jonesia</taxon>
    </lineage>
</organism>
<keyword evidence="2" id="KW-1185">Reference proteome</keyword>
<dbReference type="AlphaFoldDB" id="C7R2Y7"/>
<dbReference type="EMBL" id="CP001706">
    <property type="protein sequence ID" value="ACV08609.1"/>
    <property type="molecule type" value="Genomic_DNA"/>
</dbReference>
<dbReference type="Proteomes" id="UP000000628">
    <property type="component" value="Chromosome"/>
</dbReference>
<reference evidence="1 2" key="1">
    <citation type="journal article" date="2009" name="Stand. Genomic Sci.">
        <title>Complete genome sequence of Jonesia denitrificans type strain (Prevot 55134).</title>
        <authorList>
            <person name="Pukall R."/>
            <person name="Gehrich-Schroter G."/>
            <person name="Lapidus A."/>
            <person name="Nolan M."/>
            <person name="Glavina Del Rio T."/>
            <person name="Lucas S."/>
            <person name="Chen F."/>
            <person name="Tice H."/>
            <person name="Pitluck S."/>
            <person name="Cheng J.F."/>
            <person name="Copeland A."/>
            <person name="Saunders E."/>
            <person name="Brettin T."/>
            <person name="Detter J.C."/>
            <person name="Bruce D."/>
            <person name="Goodwin L."/>
            <person name="Pati A."/>
            <person name="Ivanova N."/>
            <person name="Mavromatis K."/>
            <person name="Ovchinnikova G."/>
            <person name="Chen A."/>
            <person name="Palaniappan K."/>
            <person name="Land M."/>
            <person name="Hauser L."/>
            <person name="Chang Y.J."/>
            <person name="Jeffries C.D."/>
            <person name="Chain P."/>
            <person name="Goker M."/>
            <person name="Bristow J."/>
            <person name="Eisen J.A."/>
            <person name="Markowitz V."/>
            <person name="Hugenholtz P."/>
            <person name="Kyrpides N.C."/>
            <person name="Klenk H.P."/>
            <person name="Han C."/>
        </authorList>
    </citation>
    <scope>NUCLEOTIDE SEQUENCE [LARGE SCALE GENOMIC DNA]</scope>
    <source>
        <strain evidence="2">ATCC 14870 / DSM 20603 / BCRC 15368 / CIP 55.134 / JCM 11481 / NBRC 15587 / NCTC 10816 / Prevot 55134</strain>
    </source>
</reference>